<dbReference type="eggNOG" id="ENOG502RZIN">
    <property type="taxonomic scope" value="Eukaryota"/>
</dbReference>
<accession>C1GA40</accession>
<evidence type="ECO:0000313" key="5">
    <source>
        <dbReference type="Proteomes" id="UP000001628"/>
    </source>
</evidence>
<dbReference type="GeneID" id="22583315"/>
<dbReference type="InterPro" id="IPR029063">
    <property type="entry name" value="SAM-dependent_MTases_sf"/>
</dbReference>
<proteinExistence type="predicted"/>
<evidence type="ECO:0000256" key="2">
    <source>
        <dbReference type="ARBA" id="ARBA00022679"/>
    </source>
</evidence>
<dbReference type="SUPFAM" id="SSF53335">
    <property type="entry name" value="S-adenosyl-L-methionine-dependent methyltransferases"/>
    <property type="match status" value="1"/>
</dbReference>
<sequence length="304" mass="33133">MQEAITSCHPQKHASDGLLTESGKVTAPTQEPVDHWCSEAYSTSAAFVPKLAEKVLQYLDPQLTDCVLDVGCGDGKFTGNYISDVGMVLGIDASPSMIGSANQDYGSSRAEFRVVDCTHLDREPSIIYMPIRFTSISNAALHWILKDASSRMSVLEAIYSCLKPNGTFVFEMGGHGNVPEAHTALLAAVTHHGATIQQARAACPWFFPSEAWMRATLGKIGFHVEKLEAEYRPTKLTTHESGGIAGWVRLMGSPMLDVVDAERRESAVEEVCQLLETVITREEDGSKWLGYVRLRGVAVKRGGS</sequence>
<keyword evidence="2" id="KW-0808">Transferase</keyword>
<name>C1GA40_PARBD</name>
<dbReference type="GO" id="GO:0008168">
    <property type="term" value="F:methyltransferase activity"/>
    <property type="evidence" value="ECO:0007669"/>
    <property type="project" value="UniProtKB-KW"/>
</dbReference>
<evidence type="ECO:0000256" key="1">
    <source>
        <dbReference type="ARBA" id="ARBA00022603"/>
    </source>
</evidence>
<dbReference type="EMBL" id="KN275960">
    <property type="protein sequence ID" value="EEH48042.2"/>
    <property type="molecule type" value="Genomic_DNA"/>
</dbReference>
<dbReference type="VEuPathDB" id="FungiDB:PADG_04126"/>
<keyword evidence="5" id="KW-1185">Reference proteome</keyword>
<dbReference type="HOGENOM" id="CLU_037990_5_3_1"/>
<dbReference type="Gene3D" id="3.40.50.150">
    <property type="entry name" value="Vaccinia Virus protein VP39"/>
    <property type="match status" value="1"/>
</dbReference>
<dbReference type="RefSeq" id="XP_010759328.1">
    <property type="nucleotide sequence ID" value="XM_010761026.1"/>
</dbReference>
<dbReference type="KEGG" id="pbn:PADG_04126"/>
<dbReference type="OrthoDB" id="66144at2759"/>
<evidence type="ECO:0000313" key="4">
    <source>
        <dbReference type="EMBL" id="EEH48042.2"/>
    </source>
</evidence>
<dbReference type="Pfam" id="PF13649">
    <property type="entry name" value="Methyltransf_25"/>
    <property type="match status" value="1"/>
</dbReference>
<organism evidence="4 5">
    <name type="scientific">Paracoccidioides brasiliensis (strain Pb18)</name>
    <dbReference type="NCBI Taxonomy" id="502780"/>
    <lineage>
        <taxon>Eukaryota</taxon>
        <taxon>Fungi</taxon>
        <taxon>Dikarya</taxon>
        <taxon>Ascomycota</taxon>
        <taxon>Pezizomycotina</taxon>
        <taxon>Eurotiomycetes</taxon>
        <taxon>Eurotiomycetidae</taxon>
        <taxon>Onygenales</taxon>
        <taxon>Ajellomycetaceae</taxon>
        <taxon>Paracoccidioides</taxon>
    </lineage>
</organism>
<protein>
    <recommendedName>
        <fullName evidence="3">Methyltransferase domain-containing protein</fullName>
    </recommendedName>
</protein>
<dbReference type="CDD" id="cd02440">
    <property type="entry name" value="AdoMet_MTases"/>
    <property type="match status" value="1"/>
</dbReference>
<dbReference type="InParanoid" id="C1GA40"/>
<feature type="domain" description="Methyltransferase" evidence="3">
    <location>
        <begin position="67"/>
        <end position="166"/>
    </location>
</feature>
<dbReference type="PANTHER" id="PTHR43861">
    <property type="entry name" value="TRANS-ACONITATE 2-METHYLTRANSFERASE-RELATED"/>
    <property type="match status" value="1"/>
</dbReference>
<dbReference type="AlphaFoldDB" id="C1GA40"/>
<dbReference type="InterPro" id="IPR041698">
    <property type="entry name" value="Methyltransf_25"/>
</dbReference>
<keyword evidence="1" id="KW-0489">Methyltransferase</keyword>
<dbReference type="GO" id="GO:0032259">
    <property type="term" value="P:methylation"/>
    <property type="evidence" value="ECO:0007669"/>
    <property type="project" value="UniProtKB-KW"/>
</dbReference>
<gene>
    <name evidence="4" type="ORF">PADG_04126</name>
</gene>
<dbReference type="OMA" id="WYFPSIG"/>
<dbReference type="Proteomes" id="UP000001628">
    <property type="component" value="Unassembled WGS sequence"/>
</dbReference>
<evidence type="ECO:0000259" key="3">
    <source>
        <dbReference type="Pfam" id="PF13649"/>
    </source>
</evidence>
<dbReference type="PANTHER" id="PTHR43861:SF1">
    <property type="entry name" value="TRANS-ACONITATE 2-METHYLTRANSFERASE"/>
    <property type="match status" value="1"/>
</dbReference>
<reference evidence="4 5" key="1">
    <citation type="journal article" date="2011" name="PLoS Genet.">
        <title>Comparative genomic analysis of human fungal pathogens causing paracoccidioidomycosis.</title>
        <authorList>
            <person name="Desjardins C.A."/>
            <person name="Champion M.D."/>
            <person name="Holder J.W."/>
            <person name="Muszewska A."/>
            <person name="Goldberg J."/>
            <person name="Bailao A.M."/>
            <person name="Brigido M.M."/>
            <person name="Ferreira M.E."/>
            <person name="Garcia A.M."/>
            <person name="Grynberg M."/>
            <person name="Gujja S."/>
            <person name="Heiman D.I."/>
            <person name="Henn M.R."/>
            <person name="Kodira C.D."/>
            <person name="Leon-Narvaez H."/>
            <person name="Longo L.V."/>
            <person name="Ma L.J."/>
            <person name="Malavazi I."/>
            <person name="Matsuo A.L."/>
            <person name="Morais F.V."/>
            <person name="Pereira M."/>
            <person name="Rodriguez-Brito S."/>
            <person name="Sakthikumar S."/>
            <person name="Salem-Izacc S.M."/>
            <person name="Sykes S.M."/>
            <person name="Teixeira M.M."/>
            <person name="Vallejo M.C."/>
            <person name="Walter M.E."/>
            <person name="Yandava C."/>
            <person name="Young S."/>
            <person name="Zeng Q."/>
            <person name="Zucker J."/>
            <person name="Felipe M.S."/>
            <person name="Goldman G.H."/>
            <person name="Haas B.J."/>
            <person name="McEwen J.G."/>
            <person name="Nino-Vega G."/>
            <person name="Puccia R."/>
            <person name="San-Blas G."/>
            <person name="Soares C.M."/>
            <person name="Birren B.W."/>
            <person name="Cuomo C.A."/>
        </authorList>
    </citation>
    <scope>NUCLEOTIDE SEQUENCE [LARGE SCALE GENOMIC DNA]</scope>
    <source>
        <strain evidence="4 5">Pb18</strain>
    </source>
</reference>